<dbReference type="PROSITE" id="PS00857">
    <property type="entry name" value="PREPHENATE_DEHYDR_1"/>
    <property type="match status" value="1"/>
</dbReference>
<dbReference type="Pfam" id="PF00800">
    <property type="entry name" value="PDT"/>
    <property type="match status" value="1"/>
</dbReference>
<dbReference type="InterPro" id="IPR018528">
    <property type="entry name" value="Preph_deHydtase_CS"/>
</dbReference>
<dbReference type="InterPro" id="IPR002912">
    <property type="entry name" value="ACT_dom"/>
</dbReference>
<evidence type="ECO:0000256" key="4">
    <source>
        <dbReference type="ARBA" id="ARBA00022605"/>
    </source>
</evidence>
<dbReference type="InterPro" id="IPR001086">
    <property type="entry name" value="Preph_deHydtase"/>
</dbReference>
<dbReference type="PANTHER" id="PTHR21022:SF19">
    <property type="entry name" value="PREPHENATE DEHYDRATASE-RELATED"/>
    <property type="match status" value="1"/>
</dbReference>
<proteinExistence type="predicted"/>
<dbReference type="CDD" id="cd13630">
    <property type="entry name" value="PBP2_PDT_1"/>
    <property type="match status" value="1"/>
</dbReference>
<gene>
    <name evidence="10 13" type="primary">pheA</name>
    <name evidence="13" type="ORF">KME07_24890</name>
</gene>
<reference evidence="13" key="1">
    <citation type="submission" date="2021-05" db="EMBL/GenBank/DDBJ databases">
        <authorList>
            <person name="Pietrasiak N."/>
            <person name="Ward R."/>
            <person name="Stajich J.E."/>
            <person name="Kurbessoian T."/>
        </authorList>
    </citation>
    <scope>NUCLEOTIDE SEQUENCE</scope>
    <source>
        <strain evidence="13">GSE-TBD4-15B</strain>
    </source>
</reference>
<dbReference type="PROSITE" id="PS51671">
    <property type="entry name" value="ACT"/>
    <property type="match status" value="1"/>
</dbReference>
<evidence type="ECO:0000313" key="14">
    <source>
        <dbReference type="Proteomes" id="UP000707356"/>
    </source>
</evidence>
<dbReference type="Pfam" id="PF01842">
    <property type="entry name" value="ACT"/>
    <property type="match status" value="1"/>
</dbReference>
<feature type="domain" description="Prephenate dehydratase" evidence="11">
    <location>
        <begin position="4"/>
        <end position="189"/>
    </location>
</feature>
<dbReference type="PROSITE" id="PS51171">
    <property type="entry name" value="PREPHENATE_DEHYDR_3"/>
    <property type="match status" value="1"/>
</dbReference>
<evidence type="ECO:0000256" key="6">
    <source>
        <dbReference type="ARBA" id="ARBA00023222"/>
    </source>
</evidence>
<dbReference type="InterPro" id="IPR008242">
    <property type="entry name" value="Chor_mutase/pphenate_deHydtase"/>
</dbReference>
<feature type="site" description="Essential for prephenate dehydratase activity" evidence="9">
    <location>
        <position position="182"/>
    </location>
</feature>
<evidence type="ECO:0000256" key="2">
    <source>
        <dbReference type="ARBA" id="ARBA00013147"/>
    </source>
</evidence>
<dbReference type="EMBL" id="JAHHHV010000092">
    <property type="protein sequence ID" value="MBW4468675.1"/>
    <property type="molecule type" value="Genomic_DNA"/>
</dbReference>
<keyword evidence="5 10" id="KW-0057">Aromatic amino acid biosynthesis</keyword>
<dbReference type="PANTHER" id="PTHR21022">
    <property type="entry name" value="PREPHENATE DEHYDRATASE P PROTEIN"/>
    <property type="match status" value="1"/>
</dbReference>
<evidence type="ECO:0000313" key="13">
    <source>
        <dbReference type="EMBL" id="MBW4468675.1"/>
    </source>
</evidence>
<keyword evidence="7 10" id="KW-0456">Lyase</keyword>
<evidence type="ECO:0000256" key="3">
    <source>
        <dbReference type="ARBA" id="ARBA00021872"/>
    </source>
</evidence>
<reference evidence="13" key="2">
    <citation type="journal article" date="2022" name="Microbiol. Resour. Announc.">
        <title>Metagenome Sequencing to Explore Phylogenomics of Terrestrial Cyanobacteria.</title>
        <authorList>
            <person name="Ward R.D."/>
            <person name="Stajich J.E."/>
            <person name="Johansen J.R."/>
            <person name="Huntemann M."/>
            <person name="Clum A."/>
            <person name="Foster B."/>
            <person name="Foster B."/>
            <person name="Roux S."/>
            <person name="Palaniappan K."/>
            <person name="Varghese N."/>
            <person name="Mukherjee S."/>
            <person name="Reddy T.B.K."/>
            <person name="Daum C."/>
            <person name="Copeland A."/>
            <person name="Chen I.A."/>
            <person name="Ivanova N.N."/>
            <person name="Kyrpides N.C."/>
            <person name="Shapiro N."/>
            <person name="Eloe-Fadrosh E.A."/>
            <person name="Pietrasiak N."/>
        </authorList>
    </citation>
    <scope>NUCLEOTIDE SEQUENCE</scope>
    <source>
        <strain evidence="13">GSE-TBD4-15B</strain>
    </source>
</reference>
<name>A0A951U7D9_9CYAN</name>
<organism evidence="13 14">
    <name type="scientific">Pegethrix bostrychoides GSE-TBD4-15B</name>
    <dbReference type="NCBI Taxonomy" id="2839662"/>
    <lineage>
        <taxon>Bacteria</taxon>
        <taxon>Bacillati</taxon>
        <taxon>Cyanobacteriota</taxon>
        <taxon>Cyanophyceae</taxon>
        <taxon>Oculatellales</taxon>
        <taxon>Oculatellaceae</taxon>
        <taxon>Pegethrix</taxon>
    </lineage>
</organism>
<evidence type="ECO:0000259" key="11">
    <source>
        <dbReference type="PROSITE" id="PS51171"/>
    </source>
</evidence>
<evidence type="ECO:0000256" key="8">
    <source>
        <dbReference type="ARBA" id="ARBA00047848"/>
    </source>
</evidence>
<evidence type="ECO:0000259" key="12">
    <source>
        <dbReference type="PROSITE" id="PS51671"/>
    </source>
</evidence>
<comment type="caution">
    <text evidence="13">The sequence shown here is derived from an EMBL/GenBank/DDBJ whole genome shotgun (WGS) entry which is preliminary data.</text>
</comment>
<dbReference type="InterPro" id="IPR045865">
    <property type="entry name" value="ACT-like_dom_sf"/>
</dbReference>
<evidence type="ECO:0000256" key="5">
    <source>
        <dbReference type="ARBA" id="ARBA00023141"/>
    </source>
</evidence>
<feature type="domain" description="ACT" evidence="12">
    <location>
        <begin position="200"/>
        <end position="277"/>
    </location>
</feature>
<evidence type="ECO:0000256" key="9">
    <source>
        <dbReference type="PIRSR" id="PIRSR001500-2"/>
    </source>
</evidence>
<comment type="catalytic activity">
    <reaction evidence="8 10">
        <text>prephenate + H(+) = 3-phenylpyruvate + CO2 + H2O</text>
        <dbReference type="Rhea" id="RHEA:21648"/>
        <dbReference type="ChEBI" id="CHEBI:15377"/>
        <dbReference type="ChEBI" id="CHEBI:15378"/>
        <dbReference type="ChEBI" id="CHEBI:16526"/>
        <dbReference type="ChEBI" id="CHEBI:18005"/>
        <dbReference type="ChEBI" id="CHEBI:29934"/>
        <dbReference type="EC" id="4.2.1.51"/>
    </reaction>
</comment>
<dbReference type="CDD" id="cd04905">
    <property type="entry name" value="ACT_CM-PDT"/>
    <property type="match status" value="1"/>
</dbReference>
<evidence type="ECO:0000256" key="7">
    <source>
        <dbReference type="ARBA" id="ARBA00023239"/>
    </source>
</evidence>
<keyword evidence="4 10" id="KW-0028">Amino-acid biosynthesis</keyword>
<sequence length="293" mass="31697">MPISIAYLGPSGTYSEMAVLVCADWLAASQDLEYLPQLSPYPSIVQALYAVAEQQSQLAVVPVENSIEGGVGVTLDTVWQLNQLQIQQALVLPISHALLSCAAGTEQIQTVYSHPQALAQCQGWLTQHLPSAQLIPTHSTTESLQHLKQSSTAAAVASQRAAQLYQLPILAYPINDHPDNCTRFWVLGLSESNVGSHTSLAFSLPANRPGGLVSALQVFAERSLNLSRIESRPSKRSLGDYLFFVDIEASIQSAAVQAAIQELKQYSETLKLFGSYSIKFAELTPTPPRGLLP</sequence>
<dbReference type="Gene3D" id="3.40.190.10">
    <property type="entry name" value="Periplasmic binding protein-like II"/>
    <property type="match status" value="2"/>
</dbReference>
<dbReference type="Gene3D" id="3.30.70.260">
    <property type="match status" value="1"/>
</dbReference>
<dbReference type="NCBIfam" id="NF008865">
    <property type="entry name" value="PRK11898.1"/>
    <property type="match status" value="1"/>
</dbReference>
<accession>A0A951U7D9</accession>
<dbReference type="SUPFAM" id="SSF55021">
    <property type="entry name" value="ACT-like"/>
    <property type="match status" value="1"/>
</dbReference>
<dbReference type="PIRSF" id="PIRSF001500">
    <property type="entry name" value="Chor_mut_pdt_Ppr"/>
    <property type="match status" value="1"/>
</dbReference>
<dbReference type="GO" id="GO:0009094">
    <property type="term" value="P:L-phenylalanine biosynthetic process"/>
    <property type="evidence" value="ECO:0007669"/>
    <property type="project" value="UniProtKB-KW"/>
</dbReference>
<comment type="pathway">
    <text evidence="1 10">Amino-acid biosynthesis; L-phenylalanine biosynthesis; phenylpyruvate from prephenate: step 1/1.</text>
</comment>
<dbReference type="GO" id="GO:0005737">
    <property type="term" value="C:cytoplasm"/>
    <property type="evidence" value="ECO:0007669"/>
    <property type="project" value="TreeGrafter"/>
</dbReference>
<dbReference type="EC" id="4.2.1.51" evidence="2 10"/>
<dbReference type="SUPFAM" id="SSF53850">
    <property type="entry name" value="Periplasmic binding protein-like II"/>
    <property type="match status" value="1"/>
</dbReference>
<protein>
    <recommendedName>
        <fullName evidence="3 10">Prephenate dehydratase</fullName>
        <shortName evidence="10">PDT</shortName>
        <ecNumber evidence="2 10">4.2.1.51</ecNumber>
    </recommendedName>
</protein>
<dbReference type="PROSITE" id="PS00858">
    <property type="entry name" value="PREPHENATE_DEHYDR_2"/>
    <property type="match status" value="1"/>
</dbReference>
<dbReference type="Proteomes" id="UP000707356">
    <property type="component" value="Unassembled WGS sequence"/>
</dbReference>
<dbReference type="GO" id="GO:0004664">
    <property type="term" value="F:prephenate dehydratase activity"/>
    <property type="evidence" value="ECO:0007669"/>
    <property type="project" value="UniProtKB-UniRule"/>
</dbReference>
<dbReference type="AlphaFoldDB" id="A0A951U7D9"/>
<keyword evidence="6 10" id="KW-0584">Phenylalanine biosynthesis</keyword>
<evidence type="ECO:0000256" key="1">
    <source>
        <dbReference type="ARBA" id="ARBA00004741"/>
    </source>
</evidence>
<evidence type="ECO:0000256" key="10">
    <source>
        <dbReference type="RuleBase" id="RU361254"/>
    </source>
</evidence>